<feature type="domain" description="EamA" evidence="7">
    <location>
        <begin position="28"/>
        <end position="157"/>
    </location>
</feature>
<evidence type="ECO:0000313" key="8">
    <source>
        <dbReference type="EMBL" id="SHN50715.1"/>
    </source>
</evidence>
<dbReference type="InterPro" id="IPR037185">
    <property type="entry name" value="EmrE-like"/>
</dbReference>
<dbReference type="GO" id="GO:0016020">
    <property type="term" value="C:membrane"/>
    <property type="evidence" value="ECO:0007669"/>
    <property type="project" value="UniProtKB-SubCell"/>
</dbReference>
<dbReference type="InterPro" id="IPR050638">
    <property type="entry name" value="AA-Vitamin_Transporters"/>
</dbReference>
<feature type="domain" description="EamA" evidence="7">
    <location>
        <begin position="171"/>
        <end position="308"/>
    </location>
</feature>
<evidence type="ECO:0000256" key="5">
    <source>
        <dbReference type="ARBA" id="ARBA00023136"/>
    </source>
</evidence>
<feature type="transmembrane region" description="Helical" evidence="6">
    <location>
        <begin position="291"/>
        <end position="309"/>
    </location>
</feature>
<evidence type="ECO:0000256" key="6">
    <source>
        <dbReference type="SAM" id="Phobius"/>
    </source>
</evidence>
<keyword evidence="3 6" id="KW-0812">Transmembrane</keyword>
<feature type="transmembrane region" description="Helical" evidence="6">
    <location>
        <begin position="49"/>
        <end position="73"/>
    </location>
</feature>
<keyword evidence="5 6" id="KW-0472">Membrane</keyword>
<dbReference type="AlphaFoldDB" id="A0A1M7RWQ7"/>
<dbReference type="InterPro" id="IPR000620">
    <property type="entry name" value="EamA_dom"/>
</dbReference>
<protein>
    <submittedName>
        <fullName evidence="8">Permease of the drug/metabolite transporter (DMT) superfamily</fullName>
    </submittedName>
</protein>
<proteinExistence type="inferred from homology"/>
<dbReference type="PANTHER" id="PTHR32322">
    <property type="entry name" value="INNER MEMBRANE TRANSPORTER"/>
    <property type="match status" value="1"/>
</dbReference>
<dbReference type="Proteomes" id="UP000184391">
    <property type="component" value="Unassembled WGS sequence"/>
</dbReference>
<comment type="subcellular location">
    <subcellularLocation>
        <location evidence="1">Membrane</location>
        <topology evidence="1">Multi-pass membrane protein</topology>
    </subcellularLocation>
</comment>
<accession>A0A1M7RWQ7</accession>
<keyword evidence="9" id="KW-1185">Reference proteome</keyword>
<evidence type="ECO:0000256" key="1">
    <source>
        <dbReference type="ARBA" id="ARBA00004141"/>
    </source>
</evidence>
<feature type="transmembrane region" description="Helical" evidence="6">
    <location>
        <begin position="113"/>
        <end position="136"/>
    </location>
</feature>
<name>A0A1M7RWQ7_9SPHN</name>
<feature type="transmembrane region" description="Helical" evidence="6">
    <location>
        <begin position="262"/>
        <end position="285"/>
    </location>
</feature>
<evidence type="ECO:0000259" key="7">
    <source>
        <dbReference type="Pfam" id="PF00892"/>
    </source>
</evidence>
<comment type="similarity">
    <text evidence="2">Belongs to the EamA transporter family.</text>
</comment>
<feature type="transmembrane region" description="Helical" evidence="6">
    <location>
        <begin position="85"/>
        <end position="107"/>
    </location>
</feature>
<evidence type="ECO:0000313" key="9">
    <source>
        <dbReference type="Proteomes" id="UP000184391"/>
    </source>
</evidence>
<sequence length="322" mass="33537">MELSRRTPTYHDMACEPASATPATIGQLLAGMALFGSSTPLSKIIGEHFAVFTASCLRMAIASLVLAPFVWFLTERYAAARRSDIGVVLAISAFGMVGFTATMLFGMRLTTGVIGSTIMSTTPAVTAAAAVVFFGAAMNWRKAGALALALVGVVAINLLRSNDGEADAWLLGAALVSAAVCLEAGYTLLSRKLSDGITSLEATLAASLVAIPLFVVLAFMFDARPFDFSRADGFATGALLFWGAATGGLAPVLWYNGVRKATGALTAGAMAVMPLSALVLSYVLLGEPFRWAHLAGFGLVFAGLVLMIVEHAQDTKKDSEPA</sequence>
<feature type="transmembrane region" description="Helical" evidence="6">
    <location>
        <begin position="201"/>
        <end position="221"/>
    </location>
</feature>
<evidence type="ECO:0000256" key="3">
    <source>
        <dbReference type="ARBA" id="ARBA00022692"/>
    </source>
</evidence>
<feature type="transmembrane region" description="Helical" evidence="6">
    <location>
        <begin position="168"/>
        <end position="189"/>
    </location>
</feature>
<feature type="transmembrane region" description="Helical" evidence="6">
    <location>
        <begin position="143"/>
        <end position="162"/>
    </location>
</feature>
<evidence type="ECO:0000256" key="2">
    <source>
        <dbReference type="ARBA" id="ARBA00007362"/>
    </source>
</evidence>
<dbReference type="STRING" id="198312.SAMN02745193_00521"/>
<feature type="transmembrane region" description="Helical" evidence="6">
    <location>
        <begin position="233"/>
        <end position="255"/>
    </location>
</feature>
<gene>
    <name evidence="8" type="ORF">SAMN02745193_00521</name>
</gene>
<organism evidence="8 9">
    <name type="scientific">Erythrobacter sanguineus</name>
    <dbReference type="NCBI Taxonomy" id="198312"/>
    <lineage>
        <taxon>Bacteria</taxon>
        <taxon>Pseudomonadati</taxon>
        <taxon>Pseudomonadota</taxon>
        <taxon>Alphaproteobacteria</taxon>
        <taxon>Sphingomonadales</taxon>
        <taxon>Erythrobacteraceae</taxon>
        <taxon>Erythrobacter/Porphyrobacter group</taxon>
        <taxon>Erythrobacter</taxon>
    </lineage>
</organism>
<dbReference type="EMBL" id="FRDF01000003">
    <property type="protein sequence ID" value="SHN50715.1"/>
    <property type="molecule type" value="Genomic_DNA"/>
</dbReference>
<reference evidence="9" key="1">
    <citation type="submission" date="2016-12" db="EMBL/GenBank/DDBJ databases">
        <authorList>
            <person name="Varghese N."/>
            <person name="Submissions S."/>
        </authorList>
    </citation>
    <scope>NUCLEOTIDE SEQUENCE [LARGE SCALE GENOMIC DNA]</scope>
    <source>
        <strain evidence="9">DSM 11032</strain>
    </source>
</reference>
<dbReference type="PANTHER" id="PTHR32322:SF2">
    <property type="entry name" value="EAMA DOMAIN-CONTAINING PROTEIN"/>
    <property type="match status" value="1"/>
</dbReference>
<dbReference type="SUPFAM" id="SSF103481">
    <property type="entry name" value="Multidrug resistance efflux transporter EmrE"/>
    <property type="match status" value="2"/>
</dbReference>
<evidence type="ECO:0000256" key="4">
    <source>
        <dbReference type="ARBA" id="ARBA00022989"/>
    </source>
</evidence>
<keyword evidence="4 6" id="KW-1133">Transmembrane helix</keyword>
<dbReference type="Pfam" id="PF00892">
    <property type="entry name" value="EamA"/>
    <property type="match status" value="2"/>
</dbReference>